<sequence length="223" mass="24489">MTTHQRFGLAAGFIVLSIVVSLLTAPDLPAELVSHWNAVGEPDGTMAKPLALWLIPALSAGVLVLFALIPRIDPLGANIAEFRPTYDWFVVLFTGFMFVLHAGIIAFNLGYEFDFINLIVVLVAGLFYYSGVVLTRANRNWFVGIRTPWTLSNEEVWNRTHALGGKLFKLTALVALGGLLFGEYAIYFLIVPSLLTAVVTVGYSYYVYEQVAREGDSPPDASL</sequence>
<keyword evidence="1" id="KW-0812">Transmembrane</keyword>
<name>A0ABD5PNC7_9EURY</name>
<feature type="transmembrane region" description="Helical" evidence="1">
    <location>
        <begin position="186"/>
        <end position="208"/>
    </location>
</feature>
<evidence type="ECO:0000313" key="3">
    <source>
        <dbReference type="EMBL" id="MFC4541854.1"/>
    </source>
</evidence>
<comment type="caution">
    <text evidence="3">The sequence shown here is derived from an EMBL/GenBank/DDBJ whole genome shotgun (WGS) entry which is preliminary data.</text>
</comment>
<dbReference type="InterPro" id="IPR025962">
    <property type="entry name" value="SdpI/YhfL"/>
</dbReference>
<dbReference type="Pfam" id="PF13630">
    <property type="entry name" value="SdpI"/>
    <property type="match status" value="1"/>
</dbReference>
<feature type="domain" description="DUF1648" evidence="2">
    <location>
        <begin position="13"/>
        <end position="58"/>
    </location>
</feature>
<reference evidence="3 4" key="1">
    <citation type="journal article" date="2019" name="Int. J. Syst. Evol. Microbiol.">
        <title>The Global Catalogue of Microorganisms (GCM) 10K type strain sequencing project: providing services to taxonomists for standard genome sequencing and annotation.</title>
        <authorList>
            <consortium name="The Broad Institute Genomics Platform"/>
            <consortium name="The Broad Institute Genome Sequencing Center for Infectious Disease"/>
            <person name="Wu L."/>
            <person name="Ma J."/>
        </authorList>
    </citation>
    <scope>NUCLEOTIDE SEQUENCE [LARGE SCALE GENOMIC DNA]</scope>
    <source>
        <strain evidence="3 4">WLHS5</strain>
    </source>
</reference>
<keyword evidence="1" id="KW-1133">Transmembrane helix</keyword>
<organism evidence="3 4">
    <name type="scientific">Halosolutus amylolyticus</name>
    <dbReference type="NCBI Taxonomy" id="2932267"/>
    <lineage>
        <taxon>Archaea</taxon>
        <taxon>Methanobacteriati</taxon>
        <taxon>Methanobacteriota</taxon>
        <taxon>Stenosarchaea group</taxon>
        <taxon>Halobacteria</taxon>
        <taxon>Halobacteriales</taxon>
        <taxon>Natrialbaceae</taxon>
        <taxon>Halosolutus</taxon>
    </lineage>
</organism>
<feature type="transmembrane region" description="Helical" evidence="1">
    <location>
        <begin position="89"/>
        <end position="109"/>
    </location>
</feature>
<dbReference type="AlphaFoldDB" id="A0ABD5PNC7"/>
<evidence type="ECO:0000256" key="1">
    <source>
        <dbReference type="SAM" id="Phobius"/>
    </source>
</evidence>
<evidence type="ECO:0000313" key="4">
    <source>
        <dbReference type="Proteomes" id="UP001595898"/>
    </source>
</evidence>
<feature type="transmembrane region" description="Helical" evidence="1">
    <location>
        <begin position="50"/>
        <end position="69"/>
    </location>
</feature>
<dbReference type="EMBL" id="JBHSFA010000004">
    <property type="protein sequence ID" value="MFC4541854.1"/>
    <property type="molecule type" value="Genomic_DNA"/>
</dbReference>
<proteinExistence type="predicted"/>
<dbReference type="PANTHER" id="PTHR37810:SF5">
    <property type="entry name" value="IMMUNITY PROTEIN SDPI"/>
    <property type="match status" value="1"/>
</dbReference>
<keyword evidence="4" id="KW-1185">Reference proteome</keyword>
<dbReference type="InterPro" id="IPR026272">
    <property type="entry name" value="SdpI"/>
</dbReference>
<dbReference type="Proteomes" id="UP001595898">
    <property type="component" value="Unassembled WGS sequence"/>
</dbReference>
<accession>A0ABD5PNC7</accession>
<keyword evidence="1" id="KW-0472">Membrane</keyword>
<dbReference type="PANTHER" id="PTHR37810">
    <property type="entry name" value="IMMUNITY PROTEIN SDPI"/>
    <property type="match status" value="1"/>
</dbReference>
<dbReference type="Pfam" id="PF07853">
    <property type="entry name" value="DUF1648"/>
    <property type="match status" value="1"/>
</dbReference>
<dbReference type="InterPro" id="IPR012867">
    <property type="entry name" value="DUF1648"/>
</dbReference>
<dbReference type="PIRSF" id="PIRSF038959">
    <property type="entry name" value="SdpI"/>
    <property type="match status" value="1"/>
</dbReference>
<feature type="transmembrane region" description="Helical" evidence="1">
    <location>
        <begin position="156"/>
        <end position="180"/>
    </location>
</feature>
<protein>
    <submittedName>
        <fullName evidence="3">SdpI family protein</fullName>
    </submittedName>
</protein>
<feature type="transmembrane region" description="Helical" evidence="1">
    <location>
        <begin position="7"/>
        <end position="25"/>
    </location>
</feature>
<feature type="transmembrane region" description="Helical" evidence="1">
    <location>
        <begin position="115"/>
        <end position="135"/>
    </location>
</feature>
<gene>
    <name evidence="3" type="ORF">ACFO5R_07920</name>
</gene>
<dbReference type="RefSeq" id="WP_250142712.1">
    <property type="nucleotide sequence ID" value="NZ_JALIQP010000008.1"/>
</dbReference>
<evidence type="ECO:0000259" key="2">
    <source>
        <dbReference type="Pfam" id="PF07853"/>
    </source>
</evidence>